<sequence>MANEDFTMNEMKSIVDFGDYFRDKYSDDSLVRYFQYHLRKESTTLYMLNNEFQDDKIKQVFELNQRIWSNITTFHSVPERGKKMALQYHKELFDMIDEQLLLMNRIAERESRWILYPLFVLARELVMLVKELRKHLSFNLTTYVERCGRSVHRSFTLCLNDRNPNKLENRRSGVYLFINLEFKIYHKLNNRDMIKNLVKVVKSRQEDRFEPLMSCHESLCSIYNSQEVTYNYYMGQYYGCIENNYEKAFEYLNLAYLGCNDGYKSQLNKILILLIPFGLLSHRKLVHQGLLSKLYGGKKLKSNVNQDNIYENDERMLGQLYKEIIKCCRTGNIVRYDNLVTITKSNQIFFLRNGLYVSMQLLRELVLLRYVEIIYQLNEKMTIIPLEMIYIAKFYGQKKKVTITTEAINELECELACLISKKMIKGYLSHGNKCMVVSKTDPFPNLKIVK</sequence>
<dbReference type="EMBL" id="PUHR01000129">
    <property type="protein sequence ID" value="KAG0663658.1"/>
    <property type="molecule type" value="Genomic_DNA"/>
</dbReference>
<comment type="caution">
    <text evidence="3">The sequence shown here is derived from an EMBL/GenBank/DDBJ whole genome shotgun (WGS) entry which is preliminary data.</text>
</comment>
<dbReference type="OrthoDB" id="10252687at2759"/>
<evidence type="ECO:0000313" key="3">
    <source>
        <dbReference type="EMBL" id="KAG0663658.1"/>
    </source>
</evidence>
<reference evidence="3 4" key="1">
    <citation type="submission" date="2020-11" db="EMBL/GenBank/DDBJ databases">
        <title>Kefir isolates.</title>
        <authorList>
            <person name="Marcisauskas S."/>
            <person name="Kim Y."/>
            <person name="Blasche S."/>
        </authorList>
    </citation>
    <scope>NUCLEOTIDE SEQUENCE [LARGE SCALE GENOMIC DNA]</scope>
    <source>
        <strain evidence="3 4">OG2</strain>
    </source>
</reference>
<evidence type="ECO:0000313" key="4">
    <source>
        <dbReference type="Proteomes" id="UP000750334"/>
    </source>
</evidence>
<dbReference type="InterPro" id="IPR045114">
    <property type="entry name" value="Csn12-like"/>
</dbReference>
<keyword evidence="4" id="KW-1185">Reference proteome</keyword>
<dbReference type="GO" id="GO:0003690">
    <property type="term" value="F:double-stranded DNA binding"/>
    <property type="evidence" value="ECO:0007669"/>
    <property type="project" value="InterPro"/>
</dbReference>
<protein>
    <submittedName>
        <fullName evidence="3">COP9 signalosome (CSN) subunit</fullName>
    </submittedName>
</protein>
<dbReference type="InterPro" id="IPR036388">
    <property type="entry name" value="WH-like_DNA-bd_sf"/>
</dbReference>
<comment type="similarity">
    <text evidence="1">Belongs to the CSN12 family.</text>
</comment>
<dbReference type="Proteomes" id="UP000750334">
    <property type="component" value="Unassembled WGS sequence"/>
</dbReference>
<accession>A0A9P6W661</accession>
<dbReference type="SMART" id="SM00753">
    <property type="entry name" value="PAM"/>
    <property type="match status" value="1"/>
</dbReference>
<proteinExistence type="inferred from homology"/>
<organism evidence="3 4">
    <name type="scientific">Maudiozyma exigua</name>
    <name type="common">Yeast</name>
    <name type="synonym">Kazachstania exigua</name>
    <dbReference type="NCBI Taxonomy" id="34358"/>
    <lineage>
        <taxon>Eukaryota</taxon>
        <taxon>Fungi</taxon>
        <taxon>Dikarya</taxon>
        <taxon>Ascomycota</taxon>
        <taxon>Saccharomycotina</taxon>
        <taxon>Saccharomycetes</taxon>
        <taxon>Saccharomycetales</taxon>
        <taxon>Saccharomycetaceae</taxon>
        <taxon>Maudiozyma</taxon>
    </lineage>
</organism>
<feature type="domain" description="PCI" evidence="2">
    <location>
        <begin position="359"/>
        <end position="439"/>
    </location>
</feature>
<evidence type="ECO:0000256" key="1">
    <source>
        <dbReference type="ARBA" id="ARBA00025771"/>
    </source>
</evidence>
<dbReference type="PANTHER" id="PTHR12732">
    <property type="entry name" value="UNCHARACTERIZED PROTEASOME COMPONENT REGION PCI-CONTAINING"/>
    <property type="match status" value="1"/>
</dbReference>
<dbReference type="Gene3D" id="1.10.10.10">
    <property type="entry name" value="Winged helix-like DNA-binding domain superfamily/Winged helix DNA-binding domain"/>
    <property type="match status" value="1"/>
</dbReference>
<dbReference type="Pfam" id="PF01399">
    <property type="entry name" value="PCI"/>
    <property type="match status" value="1"/>
</dbReference>
<name>A0A9P6W661_MAUEX</name>
<dbReference type="GO" id="GO:0003723">
    <property type="term" value="F:RNA binding"/>
    <property type="evidence" value="ECO:0007669"/>
    <property type="project" value="InterPro"/>
</dbReference>
<dbReference type="AlphaFoldDB" id="A0A9P6W661"/>
<dbReference type="PANTHER" id="PTHR12732:SF0">
    <property type="entry name" value="PCI DOMAIN-CONTAINING PROTEIN 2"/>
    <property type="match status" value="1"/>
</dbReference>
<evidence type="ECO:0000259" key="2">
    <source>
        <dbReference type="Pfam" id="PF01399"/>
    </source>
</evidence>
<gene>
    <name evidence="3" type="primary">CSN12</name>
    <name evidence="3" type="ORF">C6P45_000758</name>
</gene>
<dbReference type="InterPro" id="IPR000717">
    <property type="entry name" value="PCI_dom"/>
</dbReference>